<dbReference type="KEGG" id="cthd:CDO33_07755"/>
<comment type="subcellular location">
    <subcellularLocation>
        <location evidence="1">Cell membrane</location>
        <topology evidence="1">Peripheral membrane protein</topology>
        <orientation evidence="1">Cytoplasmic side</orientation>
    </subcellularLocation>
</comment>
<evidence type="ECO:0000256" key="5">
    <source>
        <dbReference type="ARBA" id="ARBA00022779"/>
    </source>
</evidence>
<dbReference type="Proteomes" id="UP000236151">
    <property type="component" value="Unassembled WGS sequence"/>
</dbReference>
<keyword evidence="10" id="KW-0282">Flagellum</keyword>
<dbReference type="PRINTS" id="PR00956">
    <property type="entry name" value="FLGMOTORFLIN"/>
</dbReference>
<gene>
    <name evidence="10" type="ORF">CDQ84_05255</name>
</gene>
<keyword evidence="11" id="KW-1185">Reference proteome</keyword>
<comment type="similarity">
    <text evidence="2">Belongs to the FliN/MopA/SpaO family.</text>
</comment>
<evidence type="ECO:0000256" key="1">
    <source>
        <dbReference type="ARBA" id="ARBA00004413"/>
    </source>
</evidence>
<dbReference type="Gene3D" id="3.40.1550.10">
    <property type="entry name" value="CheC-like"/>
    <property type="match status" value="1"/>
</dbReference>
<dbReference type="InterPro" id="IPR012826">
    <property type="entry name" value="FliN"/>
</dbReference>
<dbReference type="GO" id="GO:0005886">
    <property type="term" value="C:plasma membrane"/>
    <property type="evidence" value="ECO:0007669"/>
    <property type="project" value="UniProtKB-SubCell"/>
</dbReference>
<dbReference type="PANTHER" id="PTHR43484">
    <property type="match status" value="1"/>
</dbReference>
<keyword evidence="3" id="KW-1003">Cell membrane</keyword>
<dbReference type="InterPro" id="IPR051469">
    <property type="entry name" value="FliN/MopA/SpaO"/>
</dbReference>
<feature type="domain" description="Flagellar motor switch protein FliN-like C-terminal" evidence="8">
    <location>
        <begin position="345"/>
        <end position="414"/>
    </location>
</feature>
<keyword evidence="5" id="KW-0283">Flagellar rotation</keyword>
<evidence type="ECO:0000256" key="3">
    <source>
        <dbReference type="ARBA" id="ARBA00022475"/>
    </source>
</evidence>
<comment type="caution">
    <text evidence="10">The sequence shown here is derived from an EMBL/GenBank/DDBJ whole genome shotgun (WGS) entry which is preliminary data.</text>
</comment>
<dbReference type="Pfam" id="PF01052">
    <property type="entry name" value="FliMN_C"/>
    <property type="match status" value="1"/>
</dbReference>
<dbReference type="GO" id="GO:0003774">
    <property type="term" value="F:cytoskeletal motor activity"/>
    <property type="evidence" value="ECO:0007669"/>
    <property type="project" value="InterPro"/>
</dbReference>
<keyword evidence="10" id="KW-0966">Cell projection</keyword>
<evidence type="ECO:0000313" key="11">
    <source>
        <dbReference type="Proteomes" id="UP000236151"/>
    </source>
</evidence>
<evidence type="ECO:0000259" key="8">
    <source>
        <dbReference type="Pfam" id="PF01052"/>
    </source>
</evidence>
<feature type="domain" description="CheC-like protein" evidence="9">
    <location>
        <begin position="135"/>
        <end position="170"/>
    </location>
</feature>
<dbReference type="Gene3D" id="2.30.330.10">
    <property type="entry name" value="SpoA-like"/>
    <property type="match status" value="1"/>
</dbReference>
<proteinExistence type="inferred from homology"/>
<dbReference type="OrthoDB" id="9773459at2"/>
<dbReference type="SUPFAM" id="SSF101801">
    <property type="entry name" value="Surface presentation of antigens (SPOA)"/>
    <property type="match status" value="1"/>
</dbReference>
<feature type="region of interest" description="Disordered" evidence="7">
    <location>
        <begin position="229"/>
        <end position="261"/>
    </location>
</feature>
<dbReference type="NCBIfam" id="TIGR02480">
    <property type="entry name" value="fliN"/>
    <property type="match status" value="1"/>
</dbReference>
<dbReference type="Pfam" id="PF04509">
    <property type="entry name" value="CheC"/>
    <property type="match status" value="2"/>
</dbReference>
<keyword evidence="4" id="KW-0145">Chemotaxis</keyword>
<feature type="domain" description="CheC-like protein" evidence="9">
    <location>
        <begin position="40"/>
        <end position="74"/>
    </location>
</feature>
<organism evidence="10 11">
    <name type="scientific">Clostridium thermosuccinogenes</name>
    <dbReference type="NCBI Taxonomy" id="84032"/>
    <lineage>
        <taxon>Bacteria</taxon>
        <taxon>Bacillati</taxon>
        <taxon>Bacillota</taxon>
        <taxon>Clostridia</taxon>
        <taxon>Eubacteriales</taxon>
        <taxon>Clostridiaceae</taxon>
        <taxon>Clostridium</taxon>
    </lineage>
</organism>
<dbReference type="GO" id="GO:0016787">
    <property type="term" value="F:hydrolase activity"/>
    <property type="evidence" value="ECO:0007669"/>
    <property type="project" value="InterPro"/>
</dbReference>
<evidence type="ECO:0000256" key="2">
    <source>
        <dbReference type="ARBA" id="ARBA00009226"/>
    </source>
</evidence>
<dbReference type="InterPro" id="IPR001543">
    <property type="entry name" value="FliN-like_C"/>
</dbReference>
<dbReference type="RefSeq" id="WP_103080681.1">
    <property type="nucleotide sequence ID" value="NZ_CP021850.1"/>
</dbReference>
<dbReference type="GO" id="GO:0009425">
    <property type="term" value="C:bacterial-type flagellum basal body"/>
    <property type="evidence" value="ECO:0007669"/>
    <property type="project" value="InterPro"/>
</dbReference>
<protein>
    <submittedName>
        <fullName evidence="10">Flagellar motor switch phosphatase FliY</fullName>
    </submittedName>
</protein>
<keyword evidence="6" id="KW-0472">Membrane</keyword>
<dbReference type="InterPro" id="IPR001172">
    <property type="entry name" value="FliN_T3SS_HrcQb"/>
</dbReference>
<sequence>MSDMLTQAEIDALLNGSSLASSDSGGDKSAKADVLSPQEIDALGEIGNISMGTSATTLFTLLGHKVLITTPEVKVTNWTEMAQEYAKGYVAVKVEYTHGMTGTNLLILKEDDVKIITDIMMGGEGKKSDEELNDLHLSAISEAMNQMIGSAATSMSSMFNKRIDISPPSAFKMDFNKVHPSGDINESDELVKVSFKMVVGDLIDSRIMQIIPVSFAKTLVSNLLSASDESEVKNNPGNNAASPQAKIQPDMSSATPMQTAPQTPMQAAPQQMNMNMQGSSQSYGAGMQYNQDFAFNQRNGYMQNDQGGVYREPQANRAPVNVQPAQFQSFDESPIPVDKKNIGLIMDVPLEVTVELGRTNKLIKEILEFSTGTVIELDKIAGEPVDILVNGKPIAKGEVVVIDESFGVRVTDILHPSKRL</sequence>
<dbReference type="EMBL" id="NIOJ01000008">
    <property type="protein sequence ID" value="PNU00652.1"/>
    <property type="molecule type" value="Genomic_DNA"/>
</dbReference>
<dbReference type="InterPro" id="IPR036429">
    <property type="entry name" value="SpoA-like_sf"/>
</dbReference>
<dbReference type="SUPFAM" id="SSF103039">
    <property type="entry name" value="CheC-like"/>
    <property type="match status" value="1"/>
</dbReference>
<reference evidence="10 11" key="1">
    <citation type="submission" date="2017-06" db="EMBL/GenBank/DDBJ databases">
        <title>Investigating the central metabolism of Clostridium thermosuccinogenes.</title>
        <authorList>
            <person name="Koendjbiharie J.G."/>
            <person name="van Kranenburg R."/>
        </authorList>
    </citation>
    <scope>NUCLEOTIDE SEQUENCE [LARGE SCALE GENOMIC DNA]</scope>
    <source>
        <strain evidence="10 11">DSM 5806</strain>
    </source>
</reference>
<evidence type="ECO:0000313" key="10">
    <source>
        <dbReference type="EMBL" id="PNU00652.1"/>
    </source>
</evidence>
<dbReference type="CDD" id="cd17907">
    <property type="entry name" value="FliY_FliN-Y"/>
    <property type="match status" value="1"/>
</dbReference>
<keyword evidence="10" id="KW-0969">Cilium</keyword>
<evidence type="ECO:0000256" key="4">
    <source>
        <dbReference type="ARBA" id="ARBA00022500"/>
    </source>
</evidence>
<dbReference type="InterPro" id="IPR007597">
    <property type="entry name" value="CheC"/>
</dbReference>
<dbReference type="PANTHER" id="PTHR43484:SF1">
    <property type="entry name" value="FLAGELLAR MOTOR SWITCH PROTEIN FLIN"/>
    <property type="match status" value="1"/>
</dbReference>
<dbReference type="NCBIfam" id="NF005995">
    <property type="entry name" value="PRK08119.1"/>
    <property type="match status" value="1"/>
</dbReference>
<dbReference type="InterPro" id="IPR028976">
    <property type="entry name" value="CheC-like_sf"/>
</dbReference>
<dbReference type="AlphaFoldDB" id="A0A2K2FPE5"/>
<dbReference type="GO" id="GO:0006935">
    <property type="term" value="P:chemotaxis"/>
    <property type="evidence" value="ECO:0007669"/>
    <property type="project" value="UniProtKB-KW"/>
</dbReference>
<accession>A0A2K2FPE5</accession>
<name>A0A2K2FPE5_9CLOT</name>
<evidence type="ECO:0000259" key="9">
    <source>
        <dbReference type="Pfam" id="PF04509"/>
    </source>
</evidence>
<feature type="compositionally biased region" description="Polar residues" evidence="7">
    <location>
        <begin position="229"/>
        <end position="242"/>
    </location>
</feature>
<dbReference type="GO" id="GO:0071973">
    <property type="term" value="P:bacterial-type flagellum-dependent cell motility"/>
    <property type="evidence" value="ECO:0007669"/>
    <property type="project" value="InterPro"/>
</dbReference>
<evidence type="ECO:0000256" key="6">
    <source>
        <dbReference type="ARBA" id="ARBA00023136"/>
    </source>
</evidence>
<evidence type="ECO:0000256" key="7">
    <source>
        <dbReference type="SAM" id="MobiDB-lite"/>
    </source>
</evidence>